<proteinExistence type="inferred from homology"/>
<comment type="similarity">
    <text evidence="7">Belongs to the MsrB Met sulfoxide reductase family.</text>
</comment>
<dbReference type="HAMAP" id="MF_01401">
    <property type="entry name" value="MsrA"/>
    <property type="match status" value="1"/>
</dbReference>
<evidence type="ECO:0000256" key="7">
    <source>
        <dbReference type="HAMAP-Rule" id="MF_01400"/>
    </source>
</evidence>
<evidence type="ECO:0000256" key="2">
    <source>
        <dbReference type="ARBA" id="ARBA00023268"/>
    </source>
</evidence>
<comment type="catalytic activity">
    <reaction evidence="4 8">
        <text>L-methionyl-[protein] + [thioredoxin]-disulfide + H2O = L-methionyl-(S)-S-oxide-[protein] + [thioredoxin]-dithiol</text>
        <dbReference type="Rhea" id="RHEA:14217"/>
        <dbReference type="Rhea" id="RHEA-COMP:10698"/>
        <dbReference type="Rhea" id="RHEA-COMP:10700"/>
        <dbReference type="Rhea" id="RHEA-COMP:12313"/>
        <dbReference type="Rhea" id="RHEA-COMP:12315"/>
        <dbReference type="ChEBI" id="CHEBI:15377"/>
        <dbReference type="ChEBI" id="CHEBI:16044"/>
        <dbReference type="ChEBI" id="CHEBI:29950"/>
        <dbReference type="ChEBI" id="CHEBI:44120"/>
        <dbReference type="ChEBI" id="CHEBI:50058"/>
        <dbReference type="EC" id="1.8.4.11"/>
    </reaction>
</comment>
<feature type="domain" description="MsrB" evidence="9">
    <location>
        <begin position="189"/>
        <end position="311"/>
    </location>
</feature>
<protein>
    <recommendedName>
        <fullName evidence="7 8">Multifunctional fusion protein</fullName>
    </recommendedName>
    <domain>
        <recommendedName>
            <fullName evidence="8">Peptide methionine sulfoxide reductase MsrA</fullName>
            <shortName evidence="8">Protein-methionine-S-oxide reductase</shortName>
            <ecNumber evidence="8">1.8.4.11</ecNumber>
        </recommendedName>
        <alternativeName>
            <fullName evidence="8">Peptide-methionine (S)-S-oxide reductase</fullName>
            <shortName evidence="8">Peptide Met(O) reductase</shortName>
        </alternativeName>
    </domain>
    <domain>
        <recommendedName>
            <fullName evidence="7">Peptide methionine sulfoxide reductase MsrB</fullName>
            <ecNumber evidence="7">1.8.4.12</ecNumber>
        </recommendedName>
        <alternativeName>
            <fullName evidence="7">Peptide-methionine (R)-S-oxide reductase</fullName>
        </alternativeName>
    </domain>
</protein>
<dbReference type="Gene3D" id="2.170.150.20">
    <property type="entry name" value="Peptide methionine sulfoxide reductase"/>
    <property type="match status" value="1"/>
</dbReference>
<evidence type="ECO:0000256" key="8">
    <source>
        <dbReference type="HAMAP-Rule" id="MF_01401"/>
    </source>
</evidence>
<dbReference type="NCBIfam" id="TIGR00401">
    <property type="entry name" value="msrA"/>
    <property type="match status" value="1"/>
</dbReference>
<dbReference type="SUPFAM" id="SSF51316">
    <property type="entry name" value="Mss4-like"/>
    <property type="match status" value="1"/>
</dbReference>
<evidence type="ECO:0000256" key="1">
    <source>
        <dbReference type="ARBA" id="ARBA00023002"/>
    </source>
</evidence>
<dbReference type="PANTHER" id="PTHR43774:SF1">
    <property type="entry name" value="PEPTIDE METHIONINE SULFOXIDE REDUCTASE MSRA 2"/>
    <property type="match status" value="1"/>
</dbReference>
<evidence type="ECO:0000256" key="3">
    <source>
        <dbReference type="ARBA" id="ARBA00024679"/>
    </source>
</evidence>
<dbReference type="Pfam" id="PF01641">
    <property type="entry name" value="SelR"/>
    <property type="match status" value="1"/>
</dbReference>
<evidence type="ECO:0000313" key="11">
    <source>
        <dbReference type="Proteomes" id="UP000030428"/>
    </source>
</evidence>
<dbReference type="PROSITE" id="PS51790">
    <property type="entry name" value="MSRB"/>
    <property type="match status" value="1"/>
</dbReference>
<dbReference type="Pfam" id="PF01625">
    <property type="entry name" value="PMSR"/>
    <property type="match status" value="1"/>
</dbReference>
<dbReference type="HAMAP" id="MF_01400">
    <property type="entry name" value="MsrB"/>
    <property type="match status" value="1"/>
</dbReference>
<dbReference type="InterPro" id="IPR002579">
    <property type="entry name" value="Met_Sox_Rdtase_MsrB_dom"/>
</dbReference>
<dbReference type="Gene3D" id="3.30.1060.10">
    <property type="entry name" value="Peptide methionine sulphoxide reductase MsrA"/>
    <property type="match status" value="1"/>
</dbReference>
<dbReference type="EMBL" id="JSZA02000011">
    <property type="protein sequence ID" value="KHD07635.1"/>
    <property type="molecule type" value="Genomic_DNA"/>
</dbReference>
<dbReference type="GO" id="GO:0008113">
    <property type="term" value="F:peptide-methionine (S)-S-oxide reductase activity"/>
    <property type="evidence" value="ECO:0007669"/>
    <property type="project" value="UniProtKB-UniRule"/>
</dbReference>
<dbReference type="InterPro" id="IPR002569">
    <property type="entry name" value="Met_Sox_Rdtase_MsrA_dom"/>
</dbReference>
<dbReference type="Proteomes" id="UP000030428">
    <property type="component" value="Unassembled WGS sequence"/>
</dbReference>
<dbReference type="FunFam" id="3.30.1060.10:FF:000003">
    <property type="entry name" value="Peptide methionine sulfoxide reductase MsrA"/>
    <property type="match status" value="1"/>
</dbReference>
<comment type="similarity">
    <text evidence="8">Belongs to the MsrA Met sulfoxide reductase family.</text>
</comment>
<comment type="caution">
    <text evidence="7">Lacks conserved residue(s) required for the propagation of feature annotation.</text>
</comment>
<evidence type="ECO:0000313" key="10">
    <source>
        <dbReference type="EMBL" id="KHD07635.1"/>
    </source>
</evidence>
<accession>A0A0A6S6I3</accession>
<dbReference type="InterPro" id="IPR011057">
    <property type="entry name" value="Mss4-like_sf"/>
</dbReference>
<dbReference type="EC" id="1.8.4.11" evidence="8"/>
<feature type="active site" evidence="8">
    <location>
        <position position="15"/>
    </location>
</feature>
<dbReference type="AlphaFoldDB" id="A0A0A6S6I3"/>
<dbReference type="EC" id="1.8.4.12" evidence="7"/>
<evidence type="ECO:0000256" key="6">
    <source>
        <dbReference type="ARBA" id="ARBA00048782"/>
    </source>
</evidence>
<organism evidence="10 11">
    <name type="scientific">Candidatus Thiomargarita nelsonii</name>
    <dbReference type="NCBI Taxonomy" id="1003181"/>
    <lineage>
        <taxon>Bacteria</taxon>
        <taxon>Pseudomonadati</taxon>
        <taxon>Pseudomonadota</taxon>
        <taxon>Gammaproteobacteria</taxon>
        <taxon>Thiotrichales</taxon>
        <taxon>Thiotrichaceae</taxon>
        <taxon>Thiomargarita</taxon>
    </lineage>
</organism>
<dbReference type="NCBIfam" id="TIGR00357">
    <property type="entry name" value="peptide-methionine (R)-S-oxide reductase MsrB"/>
    <property type="match status" value="1"/>
</dbReference>
<dbReference type="InterPro" id="IPR036509">
    <property type="entry name" value="Met_Sox_Rdtase_MsrA_sf"/>
</dbReference>
<keyword evidence="2" id="KW-0511">Multifunctional enzyme</keyword>
<dbReference type="SUPFAM" id="SSF55068">
    <property type="entry name" value="Peptide methionine sulfoxide reductase"/>
    <property type="match status" value="1"/>
</dbReference>
<evidence type="ECO:0000259" key="9">
    <source>
        <dbReference type="PROSITE" id="PS51790"/>
    </source>
</evidence>
<comment type="catalytic activity">
    <reaction evidence="6 8">
        <text>[thioredoxin]-disulfide + L-methionine + H2O = L-methionine (S)-S-oxide + [thioredoxin]-dithiol</text>
        <dbReference type="Rhea" id="RHEA:19993"/>
        <dbReference type="Rhea" id="RHEA-COMP:10698"/>
        <dbReference type="Rhea" id="RHEA-COMP:10700"/>
        <dbReference type="ChEBI" id="CHEBI:15377"/>
        <dbReference type="ChEBI" id="CHEBI:29950"/>
        <dbReference type="ChEBI" id="CHEBI:50058"/>
        <dbReference type="ChEBI" id="CHEBI:57844"/>
        <dbReference type="ChEBI" id="CHEBI:58772"/>
        <dbReference type="EC" id="1.8.4.11"/>
    </reaction>
</comment>
<dbReference type="GO" id="GO:0033743">
    <property type="term" value="F:peptide-methionine (R)-S-oxide reductase activity"/>
    <property type="evidence" value="ECO:0007669"/>
    <property type="project" value="UniProtKB-UniRule"/>
</dbReference>
<keyword evidence="1 7" id="KW-0560">Oxidoreductase</keyword>
<dbReference type="GO" id="GO:0033744">
    <property type="term" value="F:L-methionine:thioredoxin-disulfide S-oxidoreductase activity"/>
    <property type="evidence" value="ECO:0007669"/>
    <property type="project" value="RHEA"/>
</dbReference>
<name>A0A0A6S6I3_9GAMM</name>
<gene>
    <name evidence="8" type="primary">msrA</name>
    <name evidence="7" type="synonym">msrB</name>
    <name evidence="10" type="ORF">PN36_04020</name>
</gene>
<comment type="catalytic activity">
    <reaction evidence="5 7">
        <text>L-methionyl-[protein] + [thioredoxin]-disulfide + H2O = L-methionyl-(R)-S-oxide-[protein] + [thioredoxin]-dithiol</text>
        <dbReference type="Rhea" id="RHEA:24164"/>
        <dbReference type="Rhea" id="RHEA-COMP:10698"/>
        <dbReference type="Rhea" id="RHEA-COMP:10700"/>
        <dbReference type="Rhea" id="RHEA-COMP:12313"/>
        <dbReference type="Rhea" id="RHEA-COMP:12314"/>
        <dbReference type="ChEBI" id="CHEBI:15377"/>
        <dbReference type="ChEBI" id="CHEBI:16044"/>
        <dbReference type="ChEBI" id="CHEBI:29950"/>
        <dbReference type="ChEBI" id="CHEBI:45764"/>
        <dbReference type="ChEBI" id="CHEBI:50058"/>
        <dbReference type="EC" id="1.8.4.12"/>
    </reaction>
</comment>
<dbReference type="FunFam" id="2.170.150.20:FF:000003">
    <property type="entry name" value="Peptide methionine sulfoxide reductase MsrB"/>
    <property type="match status" value="1"/>
</dbReference>
<reference evidence="10 11" key="1">
    <citation type="journal article" date="2016" name="Front. Microbiol.">
        <title>Single-Cell (Meta-)Genomics of a Dimorphic Candidatus Thiomargarita nelsonii Reveals Genomic Plasticity.</title>
        <authorList>
            <person name="Flood B.E."/>
            <person name="Fliss P."/>
            <person name="Jones D.S."/>
            <person name="Dick G.J."/>
            <person name="Jain S."/>
            <person name="Kaster A.K."/>
            <person name="Winkel M."/>
            <person name="Mussmann M."/>
            <person name="Bailey J."/>
        </authorList>
    </citation>
    <scope>NUCLEOTIDE SEQUENCE [LARGE SCALE GENOMIC DNA]</scope>
    <source>
        <strain evidence="10">Hydrate Ridge</strain>
    </source>
</reference>
<evidence type="ECO:0000256" key="5">
    <source>
        <dbReference type="ARBA" id="ARBA00048488"/>
    </source>
</evidence>
<sequence>MNTNNNELATFAGGCFWCVESGFEKLTGVHEVISGYTGGHLKNPTYEQVSSGGTGHVEVVQVYYDPSVITYEALVESFWRQINPTDNGGQFADRGEQYRPVIFFHDETQREIAEKSRAALDASGRFDRPIATEIKPFEQFYPAEDYHQDYHKKNPLRYKFYRHNSGRDEFLEKTWGDDLSKTAYEKPSDDVLRQQLTELQYDVTQNEGTEKPFENEYWDNKGEGIYVDIVTGEPLFSSLDKYDSGTGWPSFSKPLNEDHIVERKDFKLFSPRIEVRSKSADSHLGHVFPDGPPSTGLRYCLNSASLRFIPKEKLAEAGYEEFVSLFEK</sequence>
<dbReference type="PANTHER" id="PTHR43774">
    <property type="entry name" value="PEPTIDE METHIONINE SULFOXIDE REDUCTASE"/>
    <property type="match status" value="1"/>
</dbReference>
<comment type="caution">
    <text evidence="10">The sequence shown here is derived from an EMBL/GenBank/DDBJ whole genome shotgun (WGS) entry which is preliminary data.</text>
</comment>
<keyword evidence="11" id="KW-1185">Reference proteome</keyword>
<comment type="function">
    <text evidence="3 8">Has an important function as a repair enzyme for proteins that have been inactivated by oxidation. Catalyzes the reversible oxidation-reduction of methionine sulfoxide in proteins to methionine.</text>
</comment>
<evidence type="ECO:0000256" key="4">
    <source>
        <dbReference type="ARBA" id="ARBA00047806"/>
    </source>
</evidence>
<feature type="active site" description="Nucleophile" evidence="7">
    <location>
        <position position="300"/>
    </location>
</feature>